<proteinExistence type="predicted"/>
<evidence type="ECO:0000313" key="2">
    <source>
        <dbReference type="Proteomes" id="UP000673975"/>
    </source>
</evidence>
<protein>
    <submittedName>
        <fullName evidence="1">DUF2459 domain-containing protein</fullName>
    </submittedName>
</protein>
<accession>A0A8J7S6T9</accession>
<organism evidence="1 2">
    <name type="scientific">Natronogracilivirga saccharolytica</name>
    <dbReference type="NCBI Taxonomy" id="2812953"/>
    <lineage>
        <taxon>Bacteria</taxon>
        <taxon>Pseudomonadati</taxon>
        <taxon>Balneolota</taxon>
        <taxon>Balneolia</taxon>
        <taxon>Balneolales</taxon>
        <taxon>Cyclonatronaceae</taxon>
        <taxon>Natronogracilivirga</taxon>
    </lineage>
</organism>
<dbReference type="Pfam" id="PF09601">
    <property type="entry name" value="DUF2459"/>
    <property type="match status" value="1"/>
</dbReference>
<gene>
    <name evidence="1" type="ORF">NATSA_01440</name>
</gene>
<dbReference type="InterPro" id="IPR011727">
    <property type="entry name" value="CHP02117"/>
</dbReference>
<comment type="caution">
    <text evidence="1">The sequence shown here is derived from an EMBL/GenBank/DDBJ whole genome shotgun (WGS) entry which is preliminary data.</text>
</comment>
<sequence length="210" mass="23577">MPAVALVLSACMGPVRELYPEDPDERPIPVYIVKVGWHAGLVVESEYLSDEFPDHDRMPEAERFKVGWGDDKYYPDPDASFGILLRAALWPTRSVLHVVGIDAPVEESFSGSEVITLHVSEEGMDEISKFIIDRFRRDDDGEVVYHSFGRYSNSAFFKATGRYYVPKTSNVWTARALRRAGIPITPMYGVTAGNVMRQARGVAADDKKME</sequence>
<name>A0A8J7S6T9_9BACT</name>
<dbReference type="Proteomes" id="UP000673975">
    <property type="component" value="Unassembled WGS sequence"/>
</dbReference>
<dbReference type="EMBL" id="JAFIDN010000001">
    <property type="protein sequence ID" value="MBP3191318.1"/>
    <property type="molecule type" value="Genomic_DNA"/>
</dbReference>
<reference evidence="1" key="1">
    <citation type="submission" date="2021-02" db="EMBL/GenBank/DDBJ databases">
        <title>Natronogracilivirga saccharolytica gen. nov. sp. nov. a new anaerobic, haloalkiliphilic carbohydrate-fermenting bacterium from soda lake and proposing of Cyclonatronumiaceae fam. nov. in the phylum Balneolaeota.</title>
        <authorList>
            <person name="Zhilina T.N."/>
            <person name="Sorokin D.Y."/>
            <person name="Zavarzina D.G."/>
            <person name="Toshchakov S.V."/>
            <person name="Kublanov I.V."/>
        </authorList>
    </citation>
    <scope>NUCLEOTIDE SEQUENCE</scope>
    <source>
        <strain evidence="1">Z-1702</strain>
    </source>
</reference>
<evidence type="ECO:0000313" key="1">
    <source>
        <dbReference type="EMBL" id="MBP3191318.1"/>
    </source>
</evidence>
<keyword evidence="2" id="KW-1185">Reference proteome</keyword>
<dbReference type="AlphaFoldDB" id="A0A8J7S6T9"/>